<dbReference type="FunFam" id="2.60.120.590:FF:000004">
    <property type="entry name" value="DNA oxidative demethylase ALKBH2"/>
    <property type="match status" value="1"/>
</dbReference>
<evidence type="ECO:0000259" key="9">
    <source>
        <dbReference type="PROSITE" id="PS51471"/>
    </source>
</evidence>
<name>A0AB37USP3_9CYAN</name>
<sequence>MKDNFINQLSLDLFHQLEDNTKNTAEVLTLPDGKPMPNAEVIIYRSFFNELESNTLFQELLNNIKWRQDRMKLYGKEHDLPRLIAWYGDEGRSYTFSGIPMNPDTWTQTLLSIKQKTEETVEVEFNSVLLNLYRSGKDGISWHSDDEKELGKNPVIASVSFGEARRFQMKHKLDKSLEKLEVNLTNGSLLIMKGSTQHHWQHQIPKTAKAVEPRINLTFRVIQTTK</sequence>
<evidence type="ECO:0000256" key="2">
    <source>
        <dbReference type="ARBA" id="ARBA00022723"/>
    </source>
</evidence>
<evidence type="ECO:0000313" key="11">
    <source>
        <dbReference type="Proteomes" id="UP000282574"/>
    </source>
</evidence>
<dbReference type="InterPro" id="IPR027450">
    <property type="entry name" value="AlkB-like"/>
</dbReference>
<dbReference type="GO" id="GO:0032451">
    <property type="term" value="F:demethylase activity"/>
    <property type="evidence" value="ECO:0007669"/>
    <property type="project" value="UniProtKB-ARBA"/>
</dbReference>
<dbReference type="PANTHER" id="PTHR31212">
    <property type="entry name" value="ALPHA-KETOGLUTARATE-DEPENDENT DIOXYGENASE ALKB HOMOLOG 3"/>
    <property type="match status" value="1"/>
</dbReference>
<comment type="caution">
    <text evidence="10">The sequence shown here is derived from an EMBL/GenBank/DDBJ whole genome shotgun (WGS) entry which is preliminary data.</text>
</comment>
<dbReference type="GO" id="GO:0006307">
    <property type="term" value="P:DNA alkylation repair"/>
    <property type="evidence" value="ECO:0007669"/>
    <property type="project" value="InterPro"/>
</dbReference>
<proteinExistence type="predicted"/>
<keyword evidence="5" id="KW-0223">Dioxygenase</keyword>
<evidence type="ECO:0000256" key="5">
    <source>
        <dbReference type="ARBA" id="ARBA00022964"/>
    </source>
</evidence>
<evidence type="ECO:0000256" key="4">
    <source>
        <dbReference type="ARBA" id="ARBA00022842"/>
    </source>
</evidence>
<keyword evidence="4" id="KW-0460">Magnesium</keyword>
<evidence type="ECO:0000256" key="1">
    <source>
        <dbReference type="ARBA" id="ARBA00001954"/>
    </source>
</evidence>
<dbReference type="GO" id="GO:0140097">
    <property type="term" value="F:catalytic activity, acting on DNA"/>
    <property type="evidence" value="ECO:0007669"/>
    <property type="project" value="UniProtKB-ARBA"/>
</dbReference>
<keyword evidence="6" id="KW-0560">Oxidoreductase</keyword>
<dbReference type="RefSeq" id="WP_199755358.1">
    <property type="nucleotide sequence ID" value="NZ_JAVKZF010000003.1"/>
</dbReference>
<dbReference type="PROSITE" id="PS51471">
    <property type="entry name" value="FE2OG_OXY"/>
    <property type="match status" value="1"/>
</dbReference>
<evidence type="ECO:0000256" key="7">
    <source>
        <dbReference type="ARBA" id="ARBA00023004"/>
    </source>
</evidence>
<dbReference type="InterPro" id="IPR037151">
    <property type="entry name" value="AlkB-like_sf"/>
</dbReference>
<dbReference type="GO" id="GO:0046872">
    <property type="term" value="F:metal ion binding"/>
    <property type="evidence" value="ECO:0007669"/>
    <property type="project" value="UniProtKB-KW"/>
</dbReference>
<dbReference type="InterPro" id="IPR005123">
    <property type="entry name" value="Oxoglu/Fe-dep_dioxygenase_dom"/>
</dbReference>
<dbReference type="GO" id="GO:0016705">
    <property type="term" value="F:oxidoreductase activity, acting on paired donors, with incorporation or reduction of molecular oxygen"/>
    <property type="evidence" value="ECO:0007669"/>
    <property type="project" value="UniProtKB-ARBA"/>
</dbReference>
<keyword evidence="3" id="KW-0227">DNA damage</keyword>
<dbReference type="SUPFAM" id="SSF51197">
    <property type="entry name" value="Clavaminate synthase-like"/>
    <property type="match status" value="1"/>
</dbReference>
<protein>
    <submittedName>
        <fullName evidence="10">Alkylated DNA repair protein</fullName>
    </submittedName>
</protein>
<dbReference type="GO" id="GO:0016787">
    <property type="term" value="F:hydrolase activity"/>
    <property type="evidence" value="ECO:0007669"/>
    <property type="project" value="UniProtKB-ARBA"/>
</dbReference>
<gene>
    <name evidence="10" type="ORF">DSM107010_04380</name>
</gene>
<evidence type="ECO:0000256" key="6">
    <source>
        <dbReference type="ARBA" id="ARBA00023002"/>
    </source>
</evidence>
<dbReference type="GO" id="GO:0051213">
    <property type="term" value="F:dioxygenase activity"/>
    <property type="evidence" value="ECO:0007669"/>
    <property type="project" value="UniProtKB-KW"/>
</dbReference>
<evidence type="ECO:0000256" key="3">
    <source>
        <dbReference type="ARBA" id="ARBA00022763"/>
    </source>
</evidence>
<evidence type="ECO:0000313" key="10">
    <source>
        <dbReference type="EMBL" id="RUT14407.1"/>
    </source>
</evidence>
<dbReference type="EMBL" id="RSCK01000002">
    <property type="protein sequence ID" value="RUT14407.1"/>
    <property type="molecule type" value="Genomic_DNA"/>
</dbReference>
<keyword evidence="7" id="KW-0408">Iron</keyword>
<dbReference type="Gene3D" id="2.60.120.590">
    <property type="entry name" value="Alpha-ketoglutarate-dependent dioxygenase AlkB-like"/>
    <property type="match status" value="1"/>
</dbReference>
<keyword evidence="2" id="KW-0479">Metal-binding</keyword>
<dbReference type="PANTHER" id="PTHR31212:SF4">
    <property type="entry name" value="ALPHA-KETOGLUTARATE-DEPENDENT DIOXYGENASE ALKB HOMOLOG 3"/>
    <property type="match status" value="1"/>
</dbReference>
<dbReference type="AlphaFoldDB" id="A0AB37USP3"/>
<accession>A0AB37USP3</accession>
<reference evidence="10 11" key="1">
    <citation type="journal article" date="2019" name="Genome Biol. Evol.">
        <title>Day and night: Metabolic profiles and evolutionary relationships of six axenic non-marine cyanobacteria.</title>
        <authorList>
            <person name="Will S.E."/>
            <person name="Henke P."/>
            <person name="Boedeker C."/>
            <person name="Huang S."/>
            <person name="Brinkmann H."/>
            <person name="Rohde M."/>
            <person name="Jarek M."/>
            <person name="Friedl T."/>
            <person name="Seufert S."/>
            <person name="Schumacher M."/>
            <person name="Overmann J."/>
            <person name="Neumann-Schaal M."/>
            <person name="Petersen J."/>
        </authorList>
    </citation>
    <scope>NUCLEOTIDE SEQUENCE [LARGE SCALE GENOMIC DNA]</scope>
    <source>
        <strain evidence="10 11">SAG 39.79</strain>
    </source>
</reference>
<dbReference type="InterPro" id="IPR032854">
    <property type="entry name" value="ALKBH3"/>
</dbReference>
<evidence type="ECO:0000256" key="8">
    <source>
        <dbReference type="ARBA" id="ARBA00023204"/>
    </source>
</evidence>
<dbReference type="Pfam" id="PF13532">
    <property type="entry name" value="2OG-FeII_Oxy_2"/>
    <property type="match status" value="1"/>
</dbReference>
<keyword evidence="8" id="KW-0234">DNA repair</keyword>
<keyword evidence="11" id="KW-1185">Reference proteome</keyword>
<feature type="domain" description="Fe2OG dioxygenase" evidence="9">
    <location>
        <begin position="124"/>
        <end position="223"/>
    </location>
</feature>
<dbReference type="Proteomes" id="UP000282574">
    <property type="component" value="Unassembled WGS sequence"/>
</dbReference>
<comment type="cofactor">
    <cofactor evidence="1">
        <name>Fe(2+)</name>
        <dbReference type="ChEBI" id="CHEBI:29033"/>
    </cofactor>
</comment>
<organism evidence="10 11">
    <name type="scientific">Chroococcidiopsis cubana SAG 39.79</name>
    <dbReference type="NCBI Taxonomy" id="388085"/>
    <lineage>
        <taxon>Bacteria</taxon>
        <taxon>Bacillati</taxon>
        <taxon>Cyanobacteriota</taxon>
        <taxon>Cyanophyceae</taxon>
        <taxon>Chroococcidiopsidales</taxon>
        <taxon>Chroococcidiopsidaceae</taxon>
        <taxon>Chroococcidiopsis</taxon>
    </lineage>
</organism>